<dbReference type="EMBL" id="CM041542">
    <property type="protein sequence ID" value="KAI3365694.1"/>
    <property type="molecule type" value="Genomic_DNA"/>
</dbReference>
<gene>
    <name evidence="1" type="ORF">L3Q82_010753</name>
</gene>
<keyword evidence="2" id="KW-1185">Reference proteome</keyword>
<name>A0ACB8WDN5_9TELE</name>
<reference evidence="1" key="1">
    <citation type="submission" date="2022-04" db="EMBL/GenBank/DDBJ databases">
        <title>Jade perch genome.</title>
        <authorList>
            <person name="Chao B."/>
        </authorList>
    </citation>
    <scope>NUCLEOTIDE SEQUENCE</scope>
    <source>
        <strain evidence="1">CB-2022</strain>
    </source>
</reference>
<organism evidence="1 2">
    <name type="scientific">Scortum barcoo</name>
    <name type="common">barcoo grunter</name>
    <dbReference type="NCBI Taxonomy" id="214431"/>
    <lineage>
        <taxon>Eukaryota</taxon>
        <taxon>Metazoa</taxon>
        <taxon>Chordata</taxon>
        <taxon>Craniata</taxon>
        <taxon>Vertebrata</taxon>
        <taxon>Euteleostomi</taxon>
        <taxon>Actinopterygii</taxon>
        <taxon>Neopterygii</taxon>
        <taxon>Teleostei</taxon>
        <taxon>Neoteleostei</taxon>
        <taxon>Acanthomorphata</taxon>
        <taxon>Eupercaria</taxon>
        <taxon>Centrarchiformes</taxon>
        <taxon>Terapontoidei</taxon>
        <taxon>Terapontidae</taxon>
        <taxon>Scortum</taxon>
    </lineage>
</organism>
<accession>A0ACB8WDN5</accession>
<protein>
    <submittedName>
        <fullName evidence="1">Uncharacterized protein</fullName>
    </submittedName>
</protein>
<comment type="caution">
    <text evidence="1">The sequence shown here is derived from an EMBL/GenBank/DDBJ whole genome shotgun (WGS) entry which is preliminary data.</text>
</comment>
<dbReference type="Proteomes" id="UP000831701">
    <property type="component" value="Chromosome 12"/>
</dbReference>
<proteinExistence type="predicted"/>
<evidence type="ECO:0000313" key="1">
    <source>
        <dbReference type="EMBL" id="KAI3365694.1"/>
    </source>
</evidence>
<sequence>MIGEAEEGGEERGERREDERERGTRMLMRPPSKSSMSKELSLSQSAQYVGPYRLEKTLGKGQTGLVKLGVHCITGQKVAIKIVNREKLSESVLMKVEREIAILKLIEHPHVLKLHDVYENNKYLYLVLEHVSGGELFDYLVKKGRLTPKEARKFFRQIISALDFCHSHSICHRDLKPENLLLDEKNNIRIADFGMASLQVGDSLLETSCGSPHYACPEVIRGEKYDGRRADVWSCGVILFALLVGALPFDHDNLRQLLEKVKSGVFHMPHFIPPDCQSLLKGMIEVNPEKRLTLEAIQKHAWYLGGRNEPCPEQPPPRRVCVRRILSLTELDPDVLDSMHSLGCFRDRVKLTRDLQCEEENQEKMIYYLLLDRKERYPSYEDEDLPPRNDVADPPRKRVDSPMLTRHGRCRPERKSLEVLSVTEQGSPTPPRRALDTAAHSQRSRSVSGASTGLSSSPLSSPRSYQSPVFTFSQSDVTSATATPLTKEPKQGSTTTPRSARAHDKPKAPPNPKTQTLPTKGPADRPHLQPIKSLPLHNPSSRSPSPSPLLSPIPRFFFPSSSVLKSVTKSFYPNSAHSVPQVTPQGSPLPTPLGTPVHHPHHPSSTPPSSSSSSSSSRAEGGGGVGSLSLTPPSSPGGGGGMAASSSAHWRTRLNSFKNNLLGSPRFHRRKLQVPTSEDMSSLTPESSPELAKKSWFGNFIGLEKEEQIFVVIRDKPLSSVKADIVHAFLSVNPIAQSQRPLPDQLPGRVQVLRRPLRLPEARQVPGGHCFLRGRERAGQGEDREGGQEGDRNLQRDVHPHIRQVEQTLNAVRVAGSDEWWKRFKLSFSAPMISPWCKPYLMRRTAVPMGPPPAKTRGAPRVGATGASGATVQMAEASEAVGEFCSAEARQRREPDCCPPMEPNPNRRSLHTGCSSSYQSHFMTFKALRPVNAAARPSERPRRCVIGTFPTAAERSTSTIRASISSPVIGRSGTGTGQEEQAVPAPLDCGNTTKDVRESSHENYKTNCCWLAIEIRSFFPSLLLCLSVPFLSSCTVIMAEAHQAVAFQFTVTPEGIDLQLSHQALTEIYLSGVRSWKKRIIRLKNSVITGVYPASPSSWLFVVIAILATMYTRSDPSMGLIAKIQEHLPVSQSMSTQCQTLLSAVLFSTMLWLLLIFTMRLCLKQLLSYHRWIFEQHGKMSNTTKVWVALVRIFSGRKPLLYSYQGSLPNLPVPAIKDTVKRYLESVRPLMDDTEYERMTKLAAEFESSLGNRLQWYLKLKALWAANYVSDWWEQYVYLRGRSPIMVNSNYYGMDFLYVTPTPIQAARAGNSIYAFFLYRRKLNKEEIKPTRIPGTVIPLCAAQCERMFNTTRTPGEETDTVQHWQDSDYIAVYHRGRYFRLKVYQAGRLLCPREIEFQIQRILDDPSPPSKGEAKLGALTAGDRIPWAKARMEYFSSGVNKRSLDCIEKAAFFVTLDDDEQGMMGEDPAASLDHYAKSLLHGKCYDRWFDKSFSVVYYKNGKTGINGEHSWADAPVIAHLWEYTLATDCFQLGYNSEGHCKGDVDSSLPRPQKLNWEIPPECEEQISQSLAVAQALADDVDFHIFVFRDFGKGKIKKCRVSPDAFIQMALQLAYYRDRRTFCLTYEASMTRLFREGRTETVRSCTSESSAFIRALEGGEAADVCRRLFRTATEKHQQLYRMAMTGAGIDRHLFCLYVVSKYLGMESPFLKEVLSEPWRLSTSQTPIQVELFDLVNHPEYVSCGGGFGPVADDGYGVSYSILGENVINFHISCKHSCPDTDAHKFGTQIRKALLDLLQLLSPNQKEPSKTEEKQPEVKKDLYVTMSDLEDHGGHQEEEDEEQGEGGQSSLSLLPPKSLRDIHRKRMEKDLLELQTLIDVHFEQRKREEEELIGLKDRIESRRAERAEQQRVRAEKERDRQTRIAEERQRKEDEEAKKRADDEAKKKKVLSNMGAHFGGFLAKVEQRRGKRQTAREIKKKTLAERRKPLAIENLKEDGLRERAKEMWEWIYQLESEKFDLTEKMKRQKYEINVLLNRIQHAQKFKKGHGKGKVGGRWK</sequence>
<evidence type="ECO:0000313" key="2">
    <source>
        <dbReference type="Proteomes" id="UP000831701"/>
    </source>
</evidence>